<name>A0AAV2ADU2_9ARAC</name>
<dbReference type="GO" id="GO:0032981">
    <property type="term" value="P:mitochondrial respiratory chain complex I assembly"/>
    <property type="evidence" value="ECO:0007669"/>
    <property type="project" value="InterPro"/>
</dbReference>
<dbReference type="InterPro" id="IPR034595">
    <property type="entry name" value="NDUFAF8"/>
</dbReference>
<dbReference type="PANTHER" id="PTHR34561:SF1">
    <property type="entry name" value="NADH DEHYDROGENASE [UBIQUINONE] 1 ALPHA SUBCOMPLEX ASSEMBLY FACTOR 8"/>
    <property type="match status" value="1"/>
</dbReference>
<proteinExistence type="predicted"/>
<accession>A0AAV2ADU2</accession>
<sequence length="64" mass="7196">MSCGKSVRLRLYPQGIASCSKEAVAYASCVACKDDIKKNDCNPEFEKLKTCFQKNMKNLIMKKS</sequence>
<organism evidence="1 2">
    <name type="scientific">Larinioides sclopetarius</name>
    <dbReference type="NCBI Taxonomy" id="280406"/>
    <lineage>
        <taxon>Eukaryota</taxon>
        <taxon>Metazoa</taxon>
        <taxon>Ecdysozoa</taxon>
        <taxon>Arthropoda</taxon>
        <taxon>Chelicerata</taxon>
        <taxon>Arachnida</taxon>
        <taxon>Araneae</taxon>
        <taxon>Araneomorphae</taxon>
        <taxon>Entelegynae</taxon>
        <taxon>Araneoidea</taxon>
        <taxon>Araneidae</taxon>
        <taxon>Larinioides</taxon>
    </lineage>
</organism>
<comment type="caution">
    <text evidence="1">The sequence shown here is derived from an EMBL/GenBank/DDBJ whole genome shotgun (WGS) entry which is preliminary data.</text>
</comment>
<reference evidence="1 2" key="1">
    <citation type="submission" date="2024-04" db="EMBL/GenBank/DDBJ databases">
        <authorList>
            <person name="Rising A."/>
            <person name="Reimegard J."/>
            <person name="Sonavane S."/>
            <person name="Akerstrom W."/>
            <person name="Nylinder S."/>
            <person name="Hedman E."/>
            <person name="Kallberg Y."/>
        </authorList>
    </citation>
    <scope>NUCLEOTIDE SEQUENCE [LARGE SCALE GENOMIC DNA]</scope>
</reference>
<dbReference type="Proteomes" id="UP001497382">
    <property type="component" value="Unassembled WGS sequence"/>
</dbReference>
<dbReference type="AlphaFoldDB" id="A0AAV2ADU2"/>
<dbReference type="GO" id="GO:0005739">
    <property type="term" value="C:mitochondrion"/>
    <property type="evidence" value="ECO:0007669"/>
    <property type="project" value="InterPro"/>
</dbReference>
<protein>
    <submittedName>
        <fullName evidence="1">Uncharacterized protein</fullName>
    </submittedName>
</protein>
<dbReference type="PANTHER" id="PTHR34561">
    <property type="entry name" value="NADH DEHYDROGENASE [UBIQUINONE] 1 ALPHA SUBCOMPLEX ASSEMBLY FACTOR 8"/>
    <property type="match status" value="1"/>
</dbReference>
<evidence type="ECO:0000313" key="2">
    <source>
        <dbReference type="Proteomes" id="UP001497382"/>
    </source>
</evidence>
<keyword evidence="2" id="KW-1185">Reference proteome</keyword>
<gene>
    <name evidence="1" type="ORF">LARSCL_LOCUS11127</name>
</gene>
<evidence type="ECO:0000313" key="1">
    <source>
        <dbReference type="EMBL" id="CAL1280713.1"/>
    </source>
</evidence>
<dbReference type="EMBL" id="CAXIEN010000135">
    <property type="protein sequence ID" value="CAL1280713.1"/>
    <property type="molecule type" value="Genomic_DNA"/>
</dbReference>